<evidence type="ECO:0000313" key="1">
    <source>
        <dbReference type="EMBL" id="NKY48898.1"/>
    </source>
</evidence>
<reference evidence="1 2" key="1">
    <citation type="submission" date="2020-04" db="EMBL/GenBank/DDBJ databases">
        <title>MicrobeNet Type strains.</title>
        <authorList>
            <person name="Nicholson A.C."/>
        </authorList>
    </citation>
    <scope>NUCLEOTIDE SEQUENCE [LARGE SCALE GENOMIC DNA]</scope>
    <source>
        <strain evidence="1 2">JCM 12354</strain>
    </source>
</reference>
<accession>A0A846XUX0</accession>
<sequence length="54" mass="5785">MSVQFRLDEVAGFVRPAVEPHAEDRLPLRLPVRAALGVPHRAAPTAAAGRIAET</sequence>
<keyword evidence="2" id="KW-1185">Reference proteome</keyword>
<gene>
    <name evidence="1" type="ORF">HGA08_01570</name>
</gene>
<organism evidence="1 2">
    <name type="scientific">Nocardia vermiculata</name>
    <dbReference type="NCBI Taxonomy" id="257274"/>
    <lineage>
        <taxon>Bacteria</taxon>
        <taxon>Bacillati</taxon>
        <taxon>Actinomycetota</taxon>
        <taxon>Actinomycetes</taxon>
        <taxon>Mycobacteriales</taxon>
        <taxon>Nocardiaceae</taxon>
        <taxon>Nocardia</taxon>
    </lineage>
</organism>
<dbReference type="Proteomes" id="UP000565711">
    <property type="component" value="Unassembled WGS sequence"/>
</dbReference>
<dbReference type="AlphaFoldDB" id="A0A846XUX0"/>
<proteinExistence type="predicted"/>
<name>A0A846XUX0_9NOCA</name>
<protein>
    <submittedName>
        <fullName evidence="1">Uncharacterized protein</fullName>
    </submittedName>
</protein>
<comment type="caution">
    <text evidence="1">The sequence shown here is derived from an EMBL/GenBank/DDBJ whole genome shotgun (WGS) entry which is preliminary data.</text>
</comment>
<dbReference type="RefSeq" id="WP_157102742.1">
    <property type="nucleotide sequence ID" value="NZ_JAAXOP010000001.1"/>
</dbReference>
<dbReference type="EMBL" id="JAAXOP010000001">
    <property type="protein sequence ID" value="NKY48898.1"/>
    <property type="molecule type" value="Genomic_DNA"/>
</dbReference>
<evidence type="ECO:0000313" key="2">
    <source>
        <dbReference type="Proteomes" id="UP000565711"/>
    </source>
</evidence>